<name>K3X9Y6_GLOUD</name>
<dbReference type="VEuPathDB" id="FungiDB:PYU1_G014006"/>
<dbReference type="InParanoid" id="K3X9Y6"/>
<protein>
    <submittedName>
        <fullName evidence="1">Uncharacterized protein</fullName>
    </submittedName>
</protein>
<accession>K3X9Y6</accession>
<dbReference type="EnsemblProtists" id="PYU1_T014035">
    <property type="protein sequence ID" value="PYU1_T014035"/>
    <property type="gene ID" value="PYU1_G014006"/>
</dbReference>
<reference evidence="2" key="1">
    <citation type="journal article" date="2010" name="Genome Biol.">
        <title>Genome sequence of the necrotrophic plant pathogen Pythium ultimum reveals original pathogenicity mechanisms and effector repertoire.</title>
        <authorList>
            <person name="Levesque C.A."/>
            <person name="Brouwer H."/>
            <person name="Cano L."/>
            <person name="Hamilton J.P."/>
            <person name="Holt C."/>
            <person name="Huitema E."/>
            <person name="Raffaele S."/>
            <person name="Robideau G.P."/>
            <person name="Thines M."/>
            <person name="Win J."/>
            <person name="Zerillo M.M."/>
            <person name="Beakes G.W."/>
            <person name="Boore J.L."/>
            <person name="Busam D."/>
            <person name="Dumas B."/>
            <person name="Ferriera S."/>
            <person name="Fuerstenberg S.I."/>
            <person name="Gachon C.M."/>
            <person name="Gaulin E."/>
            <person name="Govers F."/>
            <person name="Grenville-Briggs L."/>
            <person name="Horner N."/>
            <person name="Hostetler J."/>
            <person name="Jiang R.H."/>
            <person name="Johnson J."/>
            <person name="Krajaejun T."/>
            <person name="Lin H."/>
            <person name="Meijer H.J."/>
            <person name="Moore B."/>
            <person name="Morris P."/>
            <person name="Phuntmart V."/>
            <person name="Puiu D."/>
            <person name="Shetty J."/>
            <person name="Stajich J.E."/>
            <person name="Tripathy S."/>
            <person name="Wawra S."/>
            <person name="van West P."/>
            <person name="Whitty B.R."/>
            <person name="Coutinho P.M."/>
            <person name="Henrissat B."/>
            <person name="Martin F."/>
            <person name="Thomas P.D."/>
            <person name="Tyler B.M."/>
            <person name="De Vries R.P."/>
            <person name="Kamoun S."/>
            <person name="Yandell M."/>
            <person name="Tisserat N."/>
            <person name="Buell C.R."/>
        </authorList>
    </citation>
    <scope>NUCLEOTIDE SEQUENCE</scope>
    <source>
        <strain evidence="2">DAOM:BR144</strain>
    </source>
</reference>
<proteinExistence type="predicted"/>
<reference evidence="2" key="2">
    <citation type="submission" date="2010-04" db="EMBL/GenBank/DDBJ databases">
        <authorList>
            <person name="Buell R."/>
            <person name="Hamilton J."/>
            <person name="Hostetler J."/>
        </authorList>
    </citation>
    <scope>NUCLEOTIDE SEQUENCE [LARGE SCALE GENOMIC DNA]</scope>
    <source>
        <strain evidence="2">DAOM:BR144</strain>
    </source>
</reference>
<dbReference type="EMBL" id="GL376616">
    <property type="status" value="NOT_ANNOTATED_CDS"/>
    <property type="molecule type" value="Genomic_DNA"/>
</dbReference>
<reference evidence="1" key="3">
    <citation type="submission" date="2015-02" db="UniProtKB">
        <authorList>
            <consortium name="EnsemblProtists"/>
        </authorList>
    </citation>
    <scope>IDENTIFICATION</scope>
    <source>
        <strain evidence="1">DAOM BR144</strain>
    </source>
</reference>
<organism evidence="1 2">
    <name type="scientific">Globisporangium ultimum (strain ATCC 200006 / CBS 805.95 / DAOM BR144)</name>
    <name type="common">Pythium ultimum</name>
    <dbReference type="NCBI Taxonomy" id="431595"/>
    <lineage>
        <taxon>Eukaryota</taxon>
        <taxon>Sar</taxon>
        <taxon>Stramenopiles</taxon>
        <taxon>Oomycota</taxon>
        <taxon>Peronosporomycetes</taxon>
        <taxon>Pythiales</taxon>
        <taxon>Pythiaceae</taxon>
        <taxon>Globisporangium</taxon>
    </lineage>
</organism>
<keyword evidence="2" id="KW-1185">Reference proteome</keyword>
<dbReference type="Proteomes" id="UP000019132">
    <property type="component" value="Unassembled WGS sequence"/>
</dbReference>
<evidence type="ECO:0000313" key="2">
    <source>
        <dbReference type="Proteomes" id="UP000019132"/>
    </source>
</evidence>
<dbReference type="AlphaFoldDB" id="K3X9Y6"/>
<evidence type="ECO:0000313" key="1">
    <source>
        <dbReference type="EnsemblProtists" id="PYU1_T014035"/>
    </source>
</evidence>
<dbReference type="HOGENOM" id="CLU_1664237_0_0_1"/>
<sequence length="159" mass="17751">MIRGIIYQVQPTSPPRLNSGVFWCFAKSVLSDAASRVRIMLFAAYGFDLQYVIPSILVQFADPEMVMGIQHLLFSPTEVREYVAKWFSGVACLQTTASDGSSAMETFCANLELLTGRHVFYSRVNICSALVPSAHDWIRKLQDGSLYEANGELLFEVLT</sequence>